<comment type="catalytic activity">
    <reaction evidence="1">
        <text>3',5'-cyclic CMP + H2O = CMP + H(+)</text>
        <dbReference type="Rhea" id="RHEA:72675"/>
        <dbReference type="ChEBI" id="CHEBI:15377"/>
        <dbReference type="ChEBI" id="CHEBI:15378"/>
        <dbReference type="ChEBI" id="CHEBI:58003"/>
        <dbReference type="ChEBI" id="CHEBI:60377"/>
    </reaction>
    <physiologicalReaction direction="left-to-right" evidence="1">
        <dbReference type="Rhea" id="RHEA:72676"/>
    </physiologicalReaction>
</comment>
<dbReference type="InterPro" id="IPR050855">
    <property type="entry name" value="NDM-1-like"/>
</dbReference>
<keyword evidence="6" id="KW-1185">Reference proteome</keyword>
<dbReference type="CDD" id="cd07739">
    <property type="entry name" value="metallo-hydrolase-like_MBL-fold"/>
    <property type="match status" value="1"/>
</dbReference>
<comment type="function">
    <text evidence="2">Counteracts the endogenous Pycsar antiviral defense system. Phosphodiesterase that enables metal-dependent hydrolysis of host cyclic nucleotide Pycsar defense signals such as cCMP and cUMP.</text>
</comment>
<comment type="catalytic activity">
    <reaction evidence="3">
        <text>3',5'-cyclic UMP + H2O = UMP + H(+)</text>
        <dbReference type="Rhea" id="RHEA:70575"/>
        <dbReference type="ChEBI" id="CHEBI:15377"/>
        <dbReference type="ChEBI" id="CHEBI:15378"/>
        <dbReference type="ChEBI" id="CHEBI:57865"/>
        <dbReference type="ChEBI" id="CHEBI:184387"/>
    </reaction>
    <physiologicalReaction direction="left-to-right" evidence="3">
        <dbReference type="Rhea" id="RHEA:70576"/>
    </physiologicalReaction>
</comment>
<organism evidence="5 6">
    <name type="scientific">Paenibacillus farraposensis</name>
    <dbReference type="NCBI Taxonomy" id="2807095"/>
    <lineage>
        <taxon>Bacteria</taxon>
        <taxon>Bacillati</taxon>
        <taxon>Bacillota</taxon>
        <taxon>Bacilli</taxon>
        <taxon>Bacillales</taxon>
        <taxon>Paenibacillaceae</taxon>
        <taxon>Paenibacillus</taxon>
    </lineage>
</organism>
<dbReference type="Proteomes" id="UP001597340">
    <property type="component" value="Unassembled WGS sequence"/>
</dbReference>
<comment type="caution">
    <text evidence="5">The sequence shown here is derived from an EMBL/GenBank/DDBJ whole genome shotgun (WGS) entry which is preliminary data.</text>
</comment>
<dbReference type="SMART" id="SM00849">
    <property type="entry name" value="Lactamase_B"/>
    <property type="match status" value="1"/>
</dbReference>
<dbReference type="Gene3D" id="3.60.15.10">
    <property type="entry name" value="Ribonuclease Z/Hydroxyacylglutathione hydrolase-like"/>
    <property type="match status" value="1"/>
</dbReference>
<feature type="domain" description="Metallo-beta-lactamase" evidence="4">
    <location>
        <begin position="20"/>
        <end position="207"/>
    </location>
</feature>
<evidence type="ECO:0000256" key="2">
    <source>
        <dbReference type="ARBA" id="ARBA00034301"/>
    </source>
</evidence>
<dbReference type="SUPFAM" id="SSF56281">
    <property type="entry name" value="Metallo-hydrolase/oxidoreductase"/>
    <property type="match status" value="1"/>
</dbReference>
<dbReference type="InterPro" id="IPR001279">
    <property type="entry name" value="Metallo-B-lactamas"/>
</dbReference>
<accession>A0ABW4DHN1</accession>
<proteinExistence type="predicted"/>
<protein>
    <submittedName>
        <fullName evidence="5">MBL fold metallo-hydrolase</fullName>
    </submittedName>
</protein>
<gene>
    <name evidence="5" type="ORF">ACFQ5D_15685</name>
</gene>
<evidence type="ECO:0000313" key="6">
    <source>
        <dbReference type="Proteomes" id="UP001597340"/>
    </source>
</evidence>
<evidence type="ECO:0000256" key="1">
    <source>
        <dbReference type="ARBA" id="ARBA00034221"/>
    </source>
</evidence>
<dbReference type="PANTHER" id="PTHR42951:SF14">
    <property type="entry name" value="METALLO-BETA-LACTAMASE SUPERFAMILY PROTEIN"/>
    <property type="match status" value="1"/>
</dbReference>
<evidence type="ECO:0000313" key="5">
    <source>
        <dbReference type="EMBL" id="MFD1462816.1"/>
    </source>
</evidence>
<evidence type="ECO:0000259" key="4">
    <source>
        <dbReference type="SMART" id="SM00849"/>
    </source>
</evidence>
<name>A0ABW4DHN1_9BACL</name>
<reference evidence="6" key="1">
    <citation type="journal article" date="2019" name="Int. J. Syst. Evol. Microbiol.">
        <title>The Global Catalogue of Microorganisms (GCM) 10K type strain sequencing project: providing services to taxonomists for standard genome sequencing and annotation.</title>
        <authorList>
            <consortium name="The Broad Institute Genomics Platform"/>
            <consortium name="The Broad Institute Genome Sequencing Center for Infectious Disease"/>
            <person name="Wu L."/>
            <person name="Ma J."/>
        </authorList>
    </citation>
    <scope>NUCLEOTIDE SEQUENCE [LARGE SCALE GENOMIC DNA]</scope>
    <source>
        <strain evidence="6">CCM 9147</strain>
    </source>
</reference>
<dbReference type="InterPro" id="IPR036866">
    <property type="entry name" value="RibonucZ/Hydroxyglut_hydro"/>
</dbReference>
<dbReference type="RefSeq" id="WP_229524998.1">
    <property type="nucleotide sequence ID" value="NZ_JAFFQR010000084.1"/>
</dbReference>
<dbReference type="EMBL" id="JBHTNZ010000022">
    <property type="protein sequence ID" value="MFD1462816.1"/>
    <property type="molecule type" value="Genomic_DNA"/>
</dbReference>
<sequence length="287" mass="32566">MTNQLQTKVFISSDQHDGFGVSSTIIYGPTEALLFDAQFSRSNALRLVAEILETGRELKQIFISHFHPDHYLGLGVIKEAFPNARVMAYKEVAEEANEAFSFKIDYWGTEVLGHNCSRTVVNIERIEEPHLTVDGEPIDILGLMRGDAEHEAVLWIPSIKTLVAGDLVFSDAHVWVADARFPEDRQAWLDNLDTLEALKPEVIIPGHAPNDRPYNPDGIKFTRCYLKDFMHHLAESTDSADLIARMEQLYPDLVVHICLELSAKILKDKYRWEGDWPHSLRDTDAVI</sequence>
<dbReference type="Pfam" id="PF00753">
    <property type="entry name" value="Lactamase_B"/>
    <property type="match status" value="1"/>
</dbReference>
<dbReference type="PANTHER" id="PTHR42951">
    <property type="entry name" value="METALLO-BETA-LACTAMASE DOMAIN-CONTAINING"/>
    <property type="match status" value="1"/>
</dbReference>
<evidence type="ECO:0000256" key="3">
    <source>
        <dbReference type="ARBA" id="ARBA00048505"/>
    </source>
</evidence>